<dbReference type="Gene3D" id="1.20.272.10">
    <property type="match status" value="1"/>
</dbReference>
<accession>A0A6J5LJX1</accession>
<protein>
    <recommendedName>
        <fullName evidence="4">Sliding-clamp-loader large subunit</fullName>
        <ecNumber evidence="4">3.6.4.-</ecNumber>
    </recommendedName>
    <alternativeName>
        <fullName evidence="4">Clamp loader gp44 subunit</fullName>
    </alternativeName>
</protein>
<evidence type="ECO:0000259" key="5">
    <source>
        <dbReference type="SMART" id="SM00382"/>
    </source>
</evidence>
<comment type="function">
    <text evidence="4">Forms the sliding-clamp-loader together with the small subunit. Functions as an ATPase enzyme. The clamp loader holds the clamp in an open conformation and places it onto the DNA. 4 ATP molecules must bind to the sliding-clamp-loader before the latter can open the sliding clamp. ATP hydrolysis triggers the detachment of the sliding clamp from the sliding-clamp-loader, freeing the sliding clamp to track along DNA.</text>
</comment>
<organism evidence="6">
    <name type="scientific">uncultured Caudovirales phage</name>
    <dbReference type="NCBI Taxonomy" id="2100421"/>
    <lineage>
        <taxon>Viruses</taxon>
        <taxon>Duplodnaviria</taxon>
        <taxon>Heunggongvirae</taxon>
        <taxon>Uroviricota</taxon>
        <taxon>Caudoviricetes</taxon>
        <taxon>Peduoviridae</taxon>
        <taxon>Maltschvirus</taxon>
        <taxon>Maltschvirus maltsch</taxon>
    </lineage>
</organism>
<dbReference type="Gene3D" id="3.40.50.300">
    <property type="entry name" value="P-loop containing nucleotide triphosphate hydrolases"/>
    <property type="match status" value="1"/>
</dbReference>
<dbReference type="GO" id="GO:0003689">
    <property type="term" value="F:DNA clamp loader activity"/>
    <property type="evidence" value="ECO:0007669"/>
    <property type="project" value="UniProtKB-UniRule"/>
</dbReference>
<dbReference type="InterPro" id="IPR003959">
    <property type="entry name" value="ATPase_AAA_core"/>
</dbReference>
<keyword evidence="3 4" id="KW-0067">ATP-binding</keyword>
<keyword evidence="4" id="KW-0378">Hydrolase</keyword>
<dbReference type="GO" id="GO:0006261">
    <property type="term" value="P:DNA-templated DNA replication"/>
    <property type="evidence" value="ECO:0007669"/>
    <property type="project" value="TreeGrafter"/>
</dbReference>
<evidence type="ECO:0000256" key="1">
    <source>
        <dbReference type="ARBA" id="ARBA00022705"/>
    </source>
</evidence>
<dbReference type="PANTHER" id="PTHR11669">
    <property type="entry name" value="REPLICATION FACTOR C / DNA POLYMERASE III GAMMA-TAU SUBUNIT"/>
    <property type="match status" value="1"/>
</dbReference>
<dbReference type="CDD" id="cd00009">
    <property type="entry name" value="AAA"/>
    <property type="match status" value="1"/>
</dbReference>
<dbReference type="InterPro" id="IPR046388">
    <property type="entry name" value="T4_Clamp_Loader_L"/>
</dbReference>
<dbReference type="Gene3D" id="1.10.8.60">
    <property type="match status" value="1"/>
</dbReference>
<feature type="binding site" evidence="4">
    <location>
        <position position="20"/>
    </location>
    <ligand>
        <name>ATP</name>
        <dbReference type="ChEBI" id="CHEBI:30616"/>
    </ligand>
</feature>
<evidence type="ECO:0000256" key="3">
    <source>
        <dbReference type="ARBA" id="ARBA00022840"/>
    </source>
</evidence>
<reference evidence="6" key="1">
    <citation type="submission" date="2020-04" db="EMBL/GenBank/DDBJ databases">
        <authorList>
            <person name="Chiriac C."/>
            <person name="Salcher M."/>
            <person name="Ghai R."/>
            <person name="Kavagutti S V."/>
        </authorList>
    </citation>
    <scope>NUCLEOTIDE SEQUENCE</scope>
</reference>
<proteinExistence type="inferred from homology"/>
<feature type="domain" description="AAA+ ATPase" evidence="5">
    <location>
        <begin position="37"/>
        <end position="157"/>
    </location>
</feature>
<dbReference type="GO" id="GO:0006281">
    <property type="term" value="P:DNA repair"/>
    <property type="evidence" value="ECO:0007669"/>
    <property type="project" value="TreeGrafter"/>
</dbReference>
<dbReference type="InterPro" id="IPR050238">
    <property type="entry name" value="DNA_Rep/Repair_Clamp_Loader"/>
</dbReference>
<dbReference type="HAMAP" id="MF_04162">
    <property type="entry name" value="T4_Clamp_Loader_L"/>
    <property type="match status" value="1"/>
</dbReference>
<dbReference type="InterPro" id="IPR027417">
    <property type="entry name" value="P-loop_NTPase"/>
</dbReference>
<dbReference type="InterPro" id="IPR003593">
    <property type="entry name" value="AAA+_ATPase"/>
</dbReference>
<dbReference type="PANTHER" id="PTHR11669:SF20">
    <property type="entry name" value="REPLICATION FACTOR C SUBUNIT 4"/>
    <property type="match status" value="1"/>
</dbReference>
<dbReference type="GO" id="GO:0003677">
    <property type="term" value="F:DNA binding"/>
    <property type="evidence" value="ECO:0007669"/>
    <property type="project" value="UniProtKB-UniRule"/>
</dbReference>
<dbReference type="GO" id="GO:0039693">
    <property type="term" value="P:viral DNA genome replication"/>
    <property type="evidence" value="ECO:0007669"/>
    <property type="project" value="UniProtKB-UniRule"/>
</dbReference>
<dbReference type="InterPro" id="IPR048815">
    <property type="entry name" value="Gp44_lid"/>
</dbReference>
<evidence type="ECO:0000256" key="2">
    <source>
        <dbReference type="ARBA" id="ARBA00022741"/>
    </source>
</evidence>
<comment type="similarity">
    <text evidence="4">Belongs to the Tevenvirinae sliding-clamp-loader large subunit family.</text>
</comment>
<feature type="binding site" evidence="4">
    <location>
        <begin position="8"/>
        <end position="11"/>
    </location>
    <ligand>
        <name>ATP</name>
        <dbReference type="ChEBI" id="CHEBI:30616"/>
    </ligand>
</feature>
<dbReference type="Pfam" id="PF00004">
    <property type="entry name" value="AAA"/>
    <property type="match status" value="1"/>
</dbReference>
<gene>
    <name evidence="6" type="ORF">UFOVP250_170</name>
</gene>
<evidence type="ECO:0000313" key="6">
    <source>
        <dbReference type="EMBL" id="CAB4133416.1"/>
    </source>
</evidence>
<comment type="subunit">
    <text evidence="4">The sliding-clamp-loader consists of 4 large subunits and 1 small subunit. Interacts with the sliding clamp; this interaction allows the sliding-clamp-loader to open the sliding clamp. Part of the replicase complex that includes the DNA polymerase, the polymerase clamp, the clamp loader complex, the single-stranded DNA binding protein, the primase, the helicase and the helicase assembly factor.</text>
</comment>
<keyword evidence="4" id="KW-0238">DNA-binding</keyword>
<keyword evidence="2 4" id="KW-0547">Nucleotide-binding</keyword>
<keyword evidence="4" id="KW-1194">Viral DNA replication</keyword>
<dbReference type="SMART" id="SM00382">
    <property type="entry name" value="AAA"/>
    <property type="match status" value="1"/>
</dbReference>
<evidence type="ECO:0000256" key="4">
    <source>
        <dbReference type="HAMAP-Rule" id="MF_04162"/>
    </source>
</evidence>
<sequence>MSEQLLWVEKYRPSKIEDCILPDAIKATFQEYVNRKEIPNLLLSGSAGVGKTTIAKALCEEVGCDYIVINGSDESGIDTFRNKIKNYASSVSFLGGRKVIIIDEADYLNANSTQPALRGAIEEFASNCSFIFTCNFKNRIIDPIHSRCSVIDFKINGSKAKMAAQFFKRVEWILEQENITYDKEVVAAVITKHFPDNRRVLNELQRYSVSGTIDRGILSNVSDVEITSLIKALKDKDFAGCRKWVTNNLDNDPVKVFRKLYESLYEVLKPDGVAQLVVILARYQYQAAFVADQEINSIACLTEIMVDCGFK</sequence>
<feature type="binding site" evidence="4">
    <location>
        <position position="198"/>
    </location>
    <ligand>
        <name>ATP</name>
        <dbReference type="ChEBI" id="CHEBI:30616"/>
    </ligand>
</feature>
<dbReference type="SUPFAM" id="SSF52540">
    <property type="entry name" value="P-loop containing nucleoside triphosphate hydrolases"/>
    <property type="match status" value="1"/>
</dbReference>
<keyword evidence="1" id="KW-0235">DNA replication</keyword>
<dbReference type="Pfam" id="PF21328">
    <property type="entry name" value="Gp44_lid"/>
    <property type="match status" value="1"/>
</dbReference>
<dbReference type="GO" id="GO:0005524">
    <property type="term" value="F:ATP binding"/>
    <property type="evidence" value="ECO:0007669"/>
    <property type="project" value="UniProtKB-UniRule"/>
</dbReference>
<dbReference type="GO" id="GO:0016887">
    <property type="term" value="F:ATP hydrolysis activity"/>
    <property type="evidence" value="ECO:0007669"/>
    <property type="project" value="UniProtKB-UniRule"/>
</dbReference>
<dbReference type="EMBL" id="LR796270">
    <property type="protein sequence ID" value="CAB4133416.1"/>
    <property type="molecule type" value="Genomic_DNA"/>
</dbReference>
<name>A0A6J5LJX1_9CAUD</name>
<dbReference type="EC" id="3.6.4.-" evidence="4"/>
<feature type="binding site" evidence="4">
    <location>
        <begin position="48"/>
        <end position="53"/>
    </location>
    <ligand>
        <name>ATP</name>
        <dbReference type="ChEBI" id="CHEBI:30616"/>
    </ligand>
</feature>